<dbReference type="InterPro" id="IPR045584">
    <property type="entry name" value="Pilin-like"/>
</dbReference>
<evidence type="ECO:0000256" key="1">
    <source>
        <dbReference type="ARBA" id="ARBA00004241"/>
    </source>
</evidence>
<dbReference type="NCBIfam" id="TIGR02532">
    <property type="entry name" value="IV_pilin_GFxxxE"/>
    <property type="match status" value="1"/>
</dbReference>
<feature type="transmembrane region" description="Helical" evidence="4">
    <location>
        <begin position="20"/>
        <end position="39"/>
    </location>
</feature>
<keyword evidence="4" id="KW-0812">Transmembrane</keyword>
<keyword evidence="6" id="KW-1185">Reference proteome</keyword>
<reference evidence="5 6" key="1">
    <citation type="submission" date="2018-08" db="EMBL/GenBank/DDBJ databases">
        <title>Bacillus jemisoniae sp. nov., Bacillus chryseoplanitiae sp. nov., Bacillus resnikiae sp. nov., and Bacillus frankliniae sp. nov., isolated from Viking spacecraft and associated surfaces.</title>
        <authorList>
            <person name="Seuylemezian A."/>
            <person name="Vaishampayan P."/>
        </authorList>
    </citation>
    <scope>NUCLEOTIDE SEQUENCE [LARGE SCALE GENOMIC DNA]</scope>
    <source>
        <strain evidence="5 6">MA001</strain>
    </source>
</reference>
<keyword evidence="2" id="KW-0178">Competence</keyword>
<dbReference type="Proteomes" id="UP000266016">
    <property type="component" value="Unassembled WGS sequence"/>
</dbReference>
<dbReference type="GO" id="GO:0030420">
    <property type="term" value="P:establishment of competence for transformation"/>
    <property type="evidence" value="ECO:0007669"/>
    <property type="project" value="UniProtKB-KW"/>
</dbReference>
<dbReference type="GO" id="GO:0009986">
    <property type="term" value="C:cell surface"/>
    <property type="evidence" value="ECO:0007669"/>
    <property type="project" value="UniProtKB-SubCell"/>
</dbReference>
<feature type="region of interest" description="Disordered" evidence="3">
    <location>
        <begin position="143"/>
        <end position="181"/>
    </location>
</feature>
<dbReference type="AlphaFoldDB" id="A0A398BK85"/>
<evidence type="ECO:0000256" key="4">
    <source>
        <dbReference type="SAM" id="Phobius"/>
    </source>
</evidence>
<dbReference type="RefSeq" id="WP_142920436.1">
    <property type="nucleotide sequence ID" value="NZ_QWVS01000009.1"/>
</dbReference>
<organism evidence="5 6">
    <name type="scientific">Peribacillus asahii</name>
    <dbReference type="NCBI Taxonomy" id="228899"/>
    <lineage>
        <taxon>Bacteria</taxon>
        <taxon>Bacillati</taxon>
        <taxon>Bacillota</taxon>
        <taxon>Bacilli</taxon>
        <taxon>Bacillales</taxon>
        <taxon>Bacillaceae</taxon>
        <taxon>Peribacillus</taxon>
    </lineage>
</organism>
<comment type="caution">
    <text evidence="5">The sequence shown here is derived from an EMBL/GenBank/DDBJ whole genome shotgun (WGS) entry which is preliminary data.</text>
</comment>
<feature type="compositionally biased region" description="Gly residues" evidence="3">
    <location>
        <begin position="162"/>
        <end position="181"/>
    </location>
</feature>
<dbReference type="PROSITE" id="PS00409">
    <property type="entry name" value="PROKAR_NTER_METHYL"/>
    <property type="match status" value="1"/>
</dbReference>
<gene>
    <name evidence="5" type="ORF">D1953_04715</name>
</gene>
<comment type="subcellular location">
    <subcellularLocation>
        <location evidence="1">Cell surface</location>
    </subcellularLocation>
</comment>
<keyword evidence="4" id="KW-1133">Transmembrane helix</keyword>
<accession>A0A398BK85</accession>
<dbReference type="InterPro" id="IPR012902">
    <property type="entry name" value="N_methyl_site"/>
</dbReference>
<evidence type="ECO:0000256" key="2">
    <source>
        <dbReference type="ARBA" id="ARBA00023287"/>
    </source>
</evidence>
<feature type="non-terminal residue" evidence="5">
    <location>
        <position position="181"/>
    </location>
</feature>
<evidence type="ECO:0000313" key="6">
    <source>
        <dbReference type="Proteomes" id="UP000266016"/>
    </source>
</evidence>
<dbReference type="SUPFAM" id="SSF54523">
    <property type="entry name" value="Pili subunits"/>
    <property type="match status" value="1"/>
</dbReference>
<dbReference type="Gene3D" id="3.30.700.10">
    <property type="entry name" value="Glycoprotein, Type 4 Pilin"/>
    <property type="match status" value="1"/>
</dbReference>
<dbReference type="EMBL" id="QWVS01000009">
    <property type="protein sequence ID" value="RID88160.1"/>
    <property type="molecule type" value="Genomic_DNA"/>
</dbReference>
<proteinExistence type="predicted"/>
<sequence>MKKKLQKLLKNQKGLTLIELLAVVVILGIIAAIAVPSIANIIDNSKKDAHVANAEQLIGAARLAVAANDKDIIEDNIITLKELITNGYIESDLKDPDTDGYYNQTEALVEVIRLGTANVTYKVTLKGQERGIYAVKASNLDRKSVKNDDNSKANNETETSGNNGGSTDGGSTDGGSTDGGS</sequence>
<dbReference type="Pfam" id="PF07963">
    <property type="entry name" value="N_methyl"/>
    <property type="match status" value="1"/>
</dbReference>
<evidence type="ECO:0000313" key="5">
    <source>
        <dbReference type="EMBL" id="RID88160.1"/>
    </source>
</evidence>
<protein>
    <submittedName>
        <fullName evidence="5">Type II secretion system protein</fullName>
    </submittedName>
</protein>
<evidence type="ECO:0000256" key="3">
    <source>
        <dbReference type="SAM" id="MobiDB-lite"/>
    </source>
</evidence>
<keyword evidence="4" id="KW-0472">Membrane</keyword>
<name>A0A398BK85_9BACI</name>